<sequence length="221" mass="25163">MLTLQSSTMPDPGTQGNAKRVWVCLSRWATSGSVTQWGKKSDRERTAPETPEKVSMMKKSTSQIPLRPSSKSQFLASASTSSHTFSHPYRRVYGANIYQPLLETPLFTRCMARTIHLTLFDGSVRFAHGLDFARWDENEGRRRRFRGPPELRRTPRSCQRLPAKAASPKDDTDSEGDDDDESKANGRNLAVEDLIQEEQKRENRKSKKHLYNDGLKTIYTT</sequence>
<evidence type="ECO:0000256" key="1">
    <source>
        <dbReference type="SAM" id="MobiDB-lite"/>
    </source>
</evidence>
<comment type="caution">
    <text evidence="2">The sequence shown here is derived from an EMBL/GenBank/DDBJ whole genome shotgun (WGS) entry which is preliminary data.</text>
</comment>
<gene>
    <name evidence="2" type="ORF">N7530_011224</name>
</gene>
<proteinExistence type="predicted"/>
<dbReference type="AlphaFoldDB" id="A0A9W9WGR3"/>
<evidence type="ECO:0000313" key="2">
    <source>
        <dbReference type="EMBL" id="KAJ5459280.1"/>
    </source>
</evidence>
<keyword evidence="3" id="KW-1185">Reference proteome</keyword>
<name>A0A9W9WGR3_9EURO</name>
<reference evidence="2" key="1">
    <citation type="submission" date="2022-12" db="EMBL/GenBank/DDBJ databases">
        <authorList>
            <person name="Petersen C."/>
        </authorList>
    </citation>
    <scope>NUCLEOTIDE SEQUENCE</scope>
    <source>
        <strain evidence="2">IBT 17660</strain>
    </source>
</reference>
<dbReference type="EMBL" id="JAPWDO010000008">
    <property type="protein sequence ID" value="KAJ5459280.1"/>
    <property type="molecule type" value="Genomic_DNA"/>
</dbReference>
<accession>A0A9W9WGR3</accession>
<feature type="compositionally biased region" description="Acidic residues" evidence="1">
    <location>
        <begin position="172"/>
        <end position="181"/>
    </location>
</feature>
<protein>
    <submittedName>
        <fullName evidence="2">Uncharacterized protein</fullName>
    </submittedName>
</protein>
<reference evidence="2" key="2">
    <citation type="journal article" date="2023" name="IMA Fungus">
        <title>Comparative genomic study of the Penicillium genus elucidates a diverse pangenome and 15 lateral gene transfer events.</title>
        <authorList>
            <person name="Petersen C."/>
            <person name="Sorensen T."/>
            <person name="Nielsen M.R."/>
            <person name="Sondergaard T.E."/>
            <person name="Sorensen J.L."/>
            <person name="Fitzpatrick D.A."/>
            <person name="Frisvad J.C."/>
            <person name="Nielsen K.L."/>
        </authorList>
    </citation>
    <scope>NUCLEOTIDE SEQUENCE</scope>
    <source>
        <strain evidence="2">IBT 17660</strain>
    </source>
</reference>
<evidence type="ECO:0000313" key="3">
    <source>
        <dbReference type="Proteomes" id="UP001147760"/>
    </source>
</evidence>
<feature type="region of interest" description="Disordered" evidence="1">
    <location>
        <begin position="143"/>
        <end position="221"/>
    </location>
</feature>
<dbReference type="OrthoDB" id="10570453at2759"/>
<organism evidence="2 3">
    <name type="scientific">Penicillium desertorum</name>
    <dbReference type="NCBI Taxonomy" id="1303715"/>
    <lineage>
        <taxon>Eukaryota</taxon>
        <taxon>Fungi</taxon>
        <taxon>Dikarya</taxon>
        <taxon>Ascomycota</taxon>
        <taxon>Pezizomycotina</taxon>
        <taxon>Eurotiomycetes</taxon>
        <taxon>Eurotiomycetidae</taxon>
        <taxon>Eurotiales</taxon>
        <taxon>Aspergillaceae</taxon>
        <taxon>Penicillium</taxon>
    </lineage>
</organism>
<dbReference type="Proteomes" id="UP001147760">
    <property type="component" value="Unassembled WGS sequence"/>
</dbReference>